<evidence type="ECO:0000256" key="1">
    <source>
        <dbReference type="ARBA" id="ARBA00022679"/>
    </source>
</evidence>
<dbReference type="CDD" id="cd14014">
    <property type="entry name" value="STKc_PknB_like"/>
    <property type="match status" value="1"/>
</dbReference>
<dbReference type="AlphaFoldDB" id="A0A3A8N784"/>
<keyword evidence="9" id="KW-0723">Serine/threonine-protein kinase</keyword>
<proteinExistence type="predicted"/>
<dbReference type="Pfam" id="PF00069">
    <property type="entry name" value="Pkinase"/>
    <property type="match status" value="1"/>
</dbReference>
<dbReference type="RefSeq" id="WP_120627106.1">
    <property type="nucleotide sequence ID" value="NZ_RAWG01000136.1"/>
</dbReference>
<keyword evidence="7" id="KW-1133">Transmembrane helix</keyword>
<keyword evidence="1" id="KW-0808">Transferase</keyword>
<protein>
    <submittedName>
        <fullName evidence="9">Serine/threonine protein kinase</fullName>
    </submittedName>
</protein>
<evidence type="ECO:0000256" key="2">
    <source>
        <dbReference type="ARBA" id="ARBA00022741"/>
    </source>
</evidence>
<keyword evidence="10" id="KW-1185">Reference proteome</keyword>
<evidence type="ECO:0000313" key="9">
    <source>
        <dbReference type="EMBL" id="RKH40287.1"/>
    </source>
</evidence>
<keyword evidence="7" id="KW-0472">Membrane</keyword>
<dbReference type="OrthoDB" id="9801841at2"/>
<keyword evidence="7" id="KW-0812">Transmembrane</keyword>
<dbReference type="PANTHER" id="PTHR43289:SF6">
    <property type="entry name" value="SERINE_THREONINE-PROTEIN KINASE NEKL-3"/>
    <property type="match status" value="1"/>
</dbReference>
<evidence type="ECO:0000256" key="4">
    <source>
        <dbReference type="ARBA" id="ARBA00022840"/>
    </source>
</evidence>
<dbReference type="EMBL" id="RAWG01000136">
    <property type="protein sequence ID" value="RKH40287.1"/>
    <property type="molecule type" value="Genomic_DNA"/>
</dbReference>
<keyword evidence="2 5" id="KW-0547">Nucleotide-binding</keyword>
<evidence type="ECO:0000256" key="7">
    <source>
        <dbReference type="SAM" id="Phobius"/>
    </source>
</evidence>
<dbReference type="InterPro" id="IPR000719">
    <property type="entry name" value="Prot_kinase_dom"/>
</dbReference>
<dbReference type="InterPro" id="IPR017441">
    <property type="entry name" value="Protein_kinase_ATP_BS"/>
</dbReference>
<evidence type="ECO:0000256" key="3">
    <source>
        <dbReference type="ARBA" id="ARBA00022777"/>
    </source>
</evidence>
<keyword evidence="3 9" id="KW-0418">Kinase</keyword>
<dbReference type="PROSITE" id="PS00107">
    <property type="entry name" value="PROTEIN_KINASE_ATP"/>
    <property type="match status" value="1"/>
</dbReference>
<dbReference type="PROSITE" id="PS00109">
    <property type="entry name" value="PROTEIN_KINASE_TYR"/>
    <property type="match status" value="1"/>
</dbReference>
<evidence type="ECO:0000259" key="8">
    <source>
        <dbReference type="PROSITE" id="PS50011"/>
    </source>
</evidence>
<dbReference type="InterPro" id="IPR008266">
    <property type="entry name" value="Tyr_kinase_AS"/>
</dbReference>
<dbReference type="PROSITE" id="PS50011">
    <property type="entry name" value="PROTEIN_KINASE_DOM"/>
    <property type="match status" value="1"/>
</dbReference>
<organism evidence="9 10">
    <name type="scientific">Corallococcus sicarius</name>
    <dbReference type="NCBI Taxonomy" id="2316726"/>
    <lineage>
        <taxon>Bacteria</taxon>
        <taxon>Pseudomonadati</taxon>
        <taxon>Myxococcota</taxon>
        <taxon>Myxococcia</taxon>
        <taxon>Myxococcales</taxon>
        <taxon>Cystobacterineae</taxon>
        <taxon>Myxococcaceae</taxon>
        <taxon>Corallococcus</taxon>
    </lineage>
</organism>
<feature type="binding site" evidence="5">
    <location>
        <position position="42"/>
    </location>
    <ligand>
        <name>ATP</name>
        <dbReference type="ChEBI" id="CHEBI:30616"/>
    </ligand>
</feature>
<dbReference type="InterPro" id="IPR011009">
    <property type="entry name" value="Kinase-like_dom_sf"/>
</dbReference>
<dbReference type="Gene3D" id="3.30.200.20">
    <property type="entry name" value="Phosphorylase Kinase, domain 1"/>
    <property type="match status" value="1"/>
</dbReference>
<gene>
    <name evidence="9" type="ORF">D7X12_21265</name>
</gene>
<name>A0A3A8N784_9BACT</name>
<accession>A0A3A8N784</accession>
<dbReference type="GO" id="GO:0005524">
    <property type="term" value="F:ATP binding"/>
    <property type="evidence" value="ECO:0007669"/>
    <property type="project" value="UniProtKB-UniRule"/>
</dbReference>
<sequence length="322" mass="33650">MAAGFRRGRFFLHTRLGAGGMGEVWLAREATGPGTGATVAVKMLLPHLAEDARFVSLLRHEAARAAMLSHPGIVRVRGLEEADGSLLLVMEHVPGPSLRWVLERSRALGRPLPAGFVARVMTCVCEALHHAHQAGLVHADVAPDNVLVTPSGDVKVVDFGVARLLHAEDGAPRAGRTGYTAPEVQAGEVPREPADLYALGAMLRELAGASDDAEALEPLARPALEADPKARPASTLALREALAPGAAPFDSDRLGRHVTLLLASEPPRPSQPGGATTTGVIPSGAPAPATPPTPRPWAWRGRVLVLVALASGLAVLGLLLDR</sequence>
<dbReference type="GO" id="GO:0004674">
    <property type="term" value="F:protein serine/threonine kinase activity"/>
    <property type="evidence" value="ECO:0007669"/>
    <property type="project" value="UniProtKB-KW"/>
</dbReference>
<evidence type="ECO:0000256" key="6">
    <source>
        <dbReference type="SAM" id="MobiDB-lite"/>
    </source>
</evidence>
<dbReference type="Gene3D" id="1.10.510.10">
    <property type="entry name" value="Transferase(Phosphotransferase) domain 1"/>
    <property type="match status" value="1"/>
</dbReference>
<dbReference type="SUPFAM" id="SSF56112">
    <property type="entry name" value="Protein kinase-like (PK-like)"/>
    <property type="match status" value="1"/>
</dbReference>
<keyword evidence="4 5" id="KW-0067">ATP-binding</keyword>
<feature type="transmembrane region" description="Helical" evidence="7">
    <location>
        <begin position="303"/>
        <end position="320"/>
    </location>
</feature>
<feature type="domain" description="Protein kinase" evidence="8">
    <location>
        <begin position="10"/>
        <end position="322"/>
    </location>
</feature>
<feature type="region of interest" description="Disordered" evidence="6">
    <location>
        <begin position="264"/>
        <end position="294"/>
    </location>
</feature>
<dbReference type="Proteomes" id="UP000273405">
    <property type="component" value="Unassembled WGS sequence"/>
</dbReference>
<comment type="caution">
    <text evidence="9">The sequence shown here is derived from an EMBL/GenBank/DDBJ whole genome shotgun (WGS) entry which is preliminary data.</text>
</comment>
<evidence type="ECO:0000313" key="10">
    <source>
        <dbReference type="Proteomes" id="UP000273405"/>
    </source>
</evidence>
<dbReference type="PANTHER" id="PTHR43289">
    <property type="entry name" value="MITOGEN-ACTIVATED PROTEIN KINASE KINASE KINASE 20-RELATED"/>
    <property type="match status" value="1"/>
</dbReference>
<reference evidence="10" key="1">
    <citation type="submission" date="2018-09" db="EMBL/GenBank/DDBJ databases">
        <authorList>
            <person name="Livingstone P.G."/>
            <person name="Whitworth D.E."/>
        </authorList>
    </citation>
    <scope>NUCLEOTIDE SEQUENCE [LARGE SCALE GENOMIC DNA]</scope>
    <source>
        <strain evidence="10">CA040B</strain>
    </source>
</reference>
<evidence type="ECO:0000256" key="5">
    <source>
        <dbReference type="PROSITE-ProRule" id="PRU10141"/>
    </source>
</evidence>